<feature type="compositionally biased region" description="Basic and acidic residues" evidence="1">
    <location>
        <begin position="52"/>
        <end position="62"/>
    </location>
</feature>
<proteinExistence type="predicted"/>
<evidence type="ECO:0000313" key="3">
    <source>
        <dbReference type="Proteomes" id="UP000070121"/>
    </source>
</evidence>
<gene>
    <name evidence="2" type="ORF">CSAL01_05594</name>
</gene>
<feature type="region of interest" description="Disordered" evidence="1">
    <location>
        <begin position="1"/>
        <end position="62"/>
    </location>
</feature>
<accession>A0A135U6D1</accession>
<protein>
    <submittedName>
        <fullName evidence="2">Uncharacterized protein</fullName>
    </submittedName>
</protein>
<evidence type="ECO:0000313" key="2">
    <source>
        <dbReference type="EMBL" id="KXH55913.1"/>
    </source>
</evidence>
<dbReference type="AlphaFoldDB" id="A0A135U6D1"/>
<dbReference type="EMBL" id="JFFI01001686">
    <property type="protein sequence ID" value="KXH55913.1"/>
    <property type="molecule type" value="Genomic_DNA"/>
</dbReference>
<organism evidence="2 3">
    <name type="scientific">Colletotrichum salicis</name>
    <dbReference type="NCBI Taxonomy" id="1209931"/>
    <lineage>
        <taxon>Eukaryota</taxon>
        <taxon>Fungi</taxon>
        <taxon>Dikarya</taxon>
        <taxon>Ascomycota</taxon>
        <taxon>Pezizomycotina</taxon>
        <taxon>Sordariomycetes</taxon>
        <taxon>Hypocreomycetidae</taxon>
        <taxon>Glomerellales</taxon>
        <taxon>Glomerellaceae</taxon>
        <taxon>Colletotrichum</taxon>
        <taxon>Colletotrichum acutatum species complex</taxon>
    </lineage>
</organism>
<name>A0A135U6D1_9PEZI</name>
<sequence length="100" mass="10747">MSRAASVDRGGGLLGGSSFFSRPTGDGDGQSARPGRVLHHAGQGRRPTLQSLRDDSLYSDDDHRTRCMDRAMEIRNGDKGDGSGDNGCYGSMPKTTRCVW</sequence>
<reference evidence="2 3" key="1">
    <citation type="submission" date="2014-02" db="EMBL/GenBank/DDBJ databases">
        <title>The genome sequence of Colletotrichum salicis CBS 607.94.</title>
        <authorList>
            <person name="Baroncelli R."/>
            <person name="Thon M.R."/>
        </authorList>
    </citation>
    <scope>NUCLEOTIDE SEQUENCE [LARGE SCALE GENOMIC DNA]</scope>
    <source>
        <strain evidence="2 3">CBS 607.94</strain>
    </source>
</reference>
<comment type="caution">
    <text evidence="2">The sequence shown here is derived from an EMBL/GenBank/DDBJ whole genome shotgun (WGS) entry which is preliminary data.</text>
</comment>
<evidence type="ECO:0000256" key="1">
    <source>
        <dbReference type="SAM" id="MobiDB-lite"/>
    </source>
</evidence>
<keyword evidence="3" id="KW-1185">Reference proteome</keyword>
<dbReference type="Proteomes" id="UP000070121">
    <property type="component" value="Unassembled WGS sequence"/>
</dbReference>